<evidence type="ECO:0000313" key="2">
    <source>
        <dbReference type="Proteomes" id="UP000465778"/>
    </source>
</evidence>
<reference evidence="1 2" key="1">
    <citation type="journal article" date="2020" name="G3 (Bethesda)">
        <title>Whole Genome Sequencing and Comparative Genomics of Two Nematicidal Bacillus Strains Reveals a Wide Range of Possible Virulence Factors.</title>
        <authorList>
            <person name="Susic N."/>
            <person name="Janezic S."/>
            <person name="Rupnik M."/>
            <person name="Geric Stare B."/>
        </authorList>
    </citation>
    <scope>NUCLEOTIDE SEQUENCE [LARGE SCALE GENOMIC DNA]</scope>
    <source>
        <strain evidence="1 2">I-1582</strain>
    </source>
</reference>
<name>A0A800N948_CYTFI</name>
<accession>A0A800N948</accession>
<feature type="non-terminal residue" evidence="1">
    <location>
        <position position="111"/>
    </location>
</feature>
<comment type="caution">
    <text evidence="1">The sequence shown here is derived from an EMBL/GenBank/DDBJ whole genome shotgun (WGS) entry which is preliminary data.</text>
</comment>
<sequence length="111" mass="13162">MNIPIEELLNLPDEFLYDYLNENRNYNTKNELKELAKAKQVYFSTSDSKDDIRKSILIEIAIKKVNGFLNPDKEIKYMDLNKVKQFTPKEKIHFVKSYGKYLRVNDLISLI</sequence>
<protein>
    <submittedName>
        <fullName evidence="1">Uncharacterized protein</fullName>
    </submittedName>
</protein>
<dbReference type="EMBL" id="VDEM01000055">
    <property type="protein sequence ID" value="KAF0822487.1"/>
    <property type="molecule type" value="Genomic_DNA"/>
</dbReference>
<evidence type="ECO:0000313" key="1">
    <source>
        <dbReference type="EMBL" id="KAF0822487.1"/>
    </source>
</evidence>
<dbReference type="Proteomes" id="UP000465778">
    <property type="component" value="Unassembled WGS sequence"/>
</dbReference>
<dbReference type="AlphaFoldDB" id="A0A800N948"/>
<dbReference type="OrthoDB" id="9991087at2"/>
<proteinExistence type="predicted"/>
<organism evidence="1 2">
    <name type="scientific">Cytobacillus firmus</name>
    <name type="common">Bacillus firmus</name>
    <dbReference type="NCBI Taxonomy" id="1399"/>
    <lineage>
        <taxon>Bacteria</taxon>
        <taxon>Bacillati</taxon>
        <taxon>Bacillota</taxon>
        <taxon>Bacilli</taxon>
        <taxon>Bacillales</taxon>
        <taxon>Bacillaceae</taxon>
        <taxon>Cytobacillus</taxon>
    </lineage>
</organism>
<gene>
    <name evidence="1" type="ORF">KIS1582_3704</name>
</gene>
<dbReference type="RefSeq" id="WP_159345983.1">
    <property type="nucleotide sequence ID" value="NZ_VDEM01000055.1"/>
</dbReference>